<evidence type="ECO:0000313" key="2">
    <source>
        <dbReference type="Proteomes" id="UP001302493"/>
    </source>
</evidence>
<accession>A0ACD4VIN4</accession>
<sequence>MDLLAERALAQNKGDLGRPPLSGRLTRQYPGLWPCCGVSLGVVPTRTCLLIIHEGKPGRERRAHKARAAQASLTPTDG</sequence>
<dbReference type="Proteomes" id="UP001302493">
    <property type="component" value="Chromosome"/>
</dbReference>
<name>A0ACD4VIN4_9CAUL</name>
<protein>
    <submittedName>
        <fullName evidence="1">Uncharacterized protein</fullName>
    </submittedName>
</protein>
<organism evidence="1 2">
    <name type="scientific">Brevundimonas nasdae</name>
    <dbReference type="NCBI Taxonomy" id="172043"/>
    <lineage>
        <taxon>Bacteria</taxon>
        <taxon>Pseudomonadati</taxon>
        <taxon>Pseudomonadota</taxon>
        <taxon>Alphaproteobacteria</taxon>
        <taxon>Caulobacterales</taxon>
        <taxon>Caulobacteraceae</taxon>
        <taxon>Brevundimonas</taxon>
    </lineage>
</organism>
<gene>
    <name evidence="1" type="ORF">PZA08_10005</name>
</gene>
<evidence type="ECO:0000313" key="1">
    <source>
        <dbReference type="EMBL" id="WOB77666.1"/>
    </source>
</evidence>
<dbReference type="EMBL" id="CP119180">
    <property type="protein sequence ID" value="WOB77666.1"/>
    <property type="molecule type" value="Genomic_DNA"/>
</dbReference>
<reference evidence="1" key="1">
    <citation type="submission" date="2023-03" db="EMBL/GenBank/DDBJ databases">
        <title>Genome sequence of Brevundimonas nasdae SJTX8.</title>
        <authorList>
            <person name="Liang R."/>
        </authorList>
    </citation>
    <scope>NUCLEOTIDE SEQUENCE</scope>
    <source>
        <strain evidence="1">X8</strain>
    </source>
</reference>
<proteinExistence type="predicted"/>
<keyword evidence="2" id="KW-1185">Reference proteome</keyword>